<organism evidence="1 2">
    <name type="scientific">Acidaminobacter hydrogenoformans DSM 2784</name>
    <dbReference type="NCBI Taxonomy" id="1120920"/>
    <lineage>
        <taxon>Bacteria</taxon>
        <taxon>Bacillati</taxon>
        <taxon>Bacillota</taxon>
        <taxon>Clostridia</taxon>
        <taxon>Peptostreptococcales</taxon>
        <taxon>Acidaminobacteraceae</taxon>
        <taxon>Acidaminobacter</taxon>
    </lineage>
</organism>
<name>A0A1G5RZ22_9FIRM</name>
<protein>
    <recommendedName>
        <fullName evidence="3">N-acetyltransferase domain-containing protein</fullName>
    </recommendedName>
</protein>
<gene>
    <name evidence="1" type="ORF">SAMN03080599_01709</name>
</gene>
<evidence type="ECO:0000313" key="1">
    <source>
        <dbReference type="EMBL" id="SCZ79352.1"/>
    </source>
</evidence>
<dbReference type="RefSeq" id="WP_092590508.1">
    <property type="nucleotide sequence ID" value="NZ_FMWL01000007.1"/>
</dbReference>
<dbReference type="EMBL" id="FMWL01000007">
    <property type="protein sequence ID" value="SCZ79352.1"/>
    <property type="molecule type" value="Genomic_DNA"/>
</dbReference>
<dbReference type="AlphaFoldDB" id="A0A1G5RZ22"/>
<evidence type="ECO:0008006" key="3">
    <source>
        <dbReference type="Google" id="ProtNLM"/>
    </source>
</evidence>
<accession>A0A1G5RZ22</accession>
<proteinExistence type="predicted"/>
<reference evidence="1 2" key="1">
    <citation type="submission" date="2016-10" db="EMBL/GenBank/DDBJ databases">
        <authorList>
            <person name="de Groot N.N."/>
        </authorList>
    </citation>
    <scope>NUCLEOTIDE SEQUENCE [LARGE SCALE GENOMIC DNA]</scope>
    <source>
        <strain evidence="1 2">DSM 2784</strain>
    </source>
</reference>
<sequence>MILKTLDSKETYLLYTDERLFELMQIAIPEATFGKVKSISEALYANFKSRMYLVVGEGDAGTIGIIGLSKAVRGEAEIQHFALLESVEQLETARAVFAELRESRRDLTVLKIRVPHEKSPFFRKLDFSVRRYPDNPYGLDGDLCTLKF</sequence>
<dbReference type="STRING" id="1120920.SAMN03080599_01709"/>
<dbReference type="Proteomes" id="UP000199208">
    <property type="component" value="Unassembled WGS sequence"/>
</dbReference>
<evidence type="ECO:0000313" key="2">
    <source>
        <dbReference type="Proteomes" id="UP000199208"/>
    </source>
</evidence>
<keyword evidence="2" id="KW-1185">Reference proteome</keyword>